<proteinExistence type="predicted"/>
<dbReference type="EMBL" id="RXOC01000002">
    <property type="protein sequence ID" value="RXF71689.1"/>
    <property type="molecule type" value="Genomic_DNA"/>
</dbReference>
<evidence type="ECO:0000256" key="1">
    <source>
        <dbReference type="SAM" id="Phobius"/>
    </source>
</evidence>
<dbReference type="Pfam" id="PF03083">
    <property type="entry name" value="MtN3_slv"/>
    <property type="match status" value="1"/>
</dbReference>
<gene>
    <name evidence="2" type="ORF">EKH83_03095</name>
</gene>
<evidence type="ECO:0008006" key="4">
    <source>
        <dbReference type="Google" id="ProtNLM"/>
    </source>
</evidence>
<evidence type="ECO:0000313" key="3">
    <source>
        <dbReference type="Proteomes" id="UP000290848"/>
    </source>
</evidence>
<sequence>MKDTNEIIGLVAGIFTSSALVPQLVTTIKKKKAQDMSFLLFIIMLTGNALWSYYGFKKDDFPIISTNIFSILLNSTMIILKYRYKNNK</sequence>
<keyword evidence="1" id="KW-0472">Membrane</keyword>
<dbReference type="AlphaFoldDB" id="A0A4Q0MFF8"/>
<feature type="transmembrane region" description="Helical" evidence="1">
    <location>
        <begin position="37"/>
        <end position="56"/>
    </location>
</feature>
<evidence type="ECO:0000313" key="2">
    <source>
        <dbReference type="EMBL" id="RXF71689.1"/>
    </source>
</evidence>
<feature type="transmembrane region" description="Helical" evidence="1">
    <location>
        <begin position="6"/>
        <end position="25"/>
    </location>
</feature>
<keyword evidence="1" id="KW-1133">Transmembrane helix</keyword>
<dbReference type="GO" id="GO:0051119">
    <property type="term" value="F:sugar transmembrane transporter activity"/>
    <property type="evidence" value="ECO:0007669"/>
    <property type="project" value="InterPro"/>
</dbReference>
<feature type="transmembrane region" description="Helical" evidence="1">
    <location>
        <begin position="62"/>
        <end position="80"/>
    </location>
</feature>
<dbReference type="RefSeq" id="WP_128767936.1">
    <property type="nucleotide sequence ID" value="NZ_RXOC01000002.1"/>
</dbReference>
<keyword evidence="1" id="KW-0812">Transmembrane</keyword>
<dbReference type="NCBIfam" id="NF037968">
    <property type="entry name" value="SemiSWEET_2"/>
    <property type="match status" value="1"/>
</dbReference>
<dbReference type="Gene3D" id="1.20.1280.290">
    <property type="match status" value="1"/>
</dbReference>
<protein>
    <recommendedName>
        <fullName evidence="4">MtN3 and saliva related transmembrane protein</fullName>
    </recommendedName>
</protein>
<name>A0A4Q0MFF8_9SPHI</name>
<reference evidence="2 3" key="1">
    <citation type="submission" date="2018-12" db="EMBL/GenBank/DDBJ databases">
        <title>The Draft Genome Sequence of the Soil Bacterium Pedobacter tournemirensis R1.</title>
        <authorList>
            <person name="He J."/>
        </authorList>
    </citation>
    <scope>NUCLEOTIDE SEQUENCE [LARGE SCALE GENOMIC DNA]</scope>
    <source>
        <strain evidence="2 3">R1</strain>
    </source>
</reference>
<dbReference type="InterPro" id="IPR004316">
    <property type="entry name" value="SWEET_rpt"/>
</dbReference>
<organism evidence="2 3">
    <name type="scientific">Arcticibacter tournemirensis</name>
    <dbReference type="NCBI Taxonomy" id="699437"/>
    <lineage>
        <taxon>Bacteria</taxon>
        <taxon>Pseudomonadati</taxon>
        <taxon>Bacteroidota</taxon>
        <taxon>Sphingobacteriia</taxon>
        <taxon>Sphingobacteriales</taxon>
        <taxon>Sphingobacteriaceae</taxon>
        <taxon>Arcticibacter</taxon>
    </lineage>
</organism>
<accession>A0A4Q0MFF8</accession>
<dbReference type="GO" id="GO:0016020">
    <property type="term" value="C:membrane"/>
    <property type="evidence" value="ECO:0007669"/>
    <property type="project" value="InterPro"/>
</dbReference>
<dbReference type="InterPro" id="IPR047662">
    <property type="entry name" value="SemiSWEET"/>
</dbReference>
<dbReference type="Proteomes" id="UP000290848">
    <property type="component" value="Unassembled WGS sequence"/>
</dbReference>
<comment type="caution">
    <text evidence="2">The sequence shown here is derived from an EMBL/GenBank/DDBJ whole genome shotgun (WGS) entry which is preliminary data.</text>
</comment>